<accession>A0A160NZP1</accession>
<dbReference type="InterPro" id="IPR005337">
    <property type="entry name" value="RapZ-like"/>
</dbReference>
<name>A0A160NZP1_STRLU</name>
<organism evidence="2 3">
    <name type="scientific">Streptomyces laurentii</name>
    <dbReference type="NCBI Taxonomy" id="39478"/>
    <lineage>
        <taxon>Bacteria</taxon>
        <taxon>Bacillati</taxon>
        <taxon>Actinomycetota</taxon>
        <taxon>Actinomycetes</taxon>
        <taxon>Kitasatosporales</taxon>
        <taxon>Streptomycetaceae</taxon>
        <taxon>Streptomyces</taxon>
    </lineage>
</organism>
<dbReference type="GO" id="GO:0005524">
    <property type="term" value="F:ATP binding"/>
    <property type="evidence" value="ECO:0007669"/>
    <property type="project" value="InterPro"/>
</dbReference>
<protein>
    <recommendedName>
        <fullName evidence="1">RapZ C-terminal domain-containing protein</fullName>
    </recommendedName>
</protein>
<dbReference type="EMBL" id="AP017424">
    <property type="protein sequence ID" value="BAU83854.1"/>
    <property type="molecule type" value="Genomic_DNA"/>
</dbReference>
<dbReference type="KEGG" id="slau:SLA_2938"/>
<dbReference type="InterPro" id="IPR053931">
    <property type="entry name" value="RapZ_C"/>
</dbReference>
<feature type="domain" description="RapZ C-terminal" evidence="1">
    <location>
        <begin position="4"/>
        <end position="124"/>
    </location>
</feature>
<evidence type="ECO:0000259" key="1">
    <source>
        <dbReference type="Pfam" id="PF22740"/>
    </source>
</evidence>
<sequence>MTTVIRIVSYGVGHDDEPRAHRPVVVDTTELRNPPDDPAVRARLTQLTGLDPEVHQYVMTTPGARQLVARHVREIDVRAEAGQTRLDVLVHCYGGRHRSVAIAQQLAAELAALDHHVQLHHRHINRPLLPSRRKESR</sequence>
<proteinExistence type="predicted"/>
<dbReference type="Proteomes" id="UP000217676">
    <property type="component" value="Chromosome"/>
</dbReference>
<dbReference type="AlphaFoldDB" id="A0A160NZP1"/>
<dbReference type="PANTHER" id="PTHR30448">
    <property type="entry name" value="RNASE ADAPTER PROTEIN RAPZ"/>
    <property type="match status" value="1"/>
</dbReference>
<evidence type="ECO:0000313" key="2">
    <source>
        <dbReference type="EMBL" id="BAU83854.1"/>
    </source>
</evidence>
<evidence type="ECO:0000313" key="3">
    <source>
        <dbReference type="Proteomes" id="UP000217676"/>
    </source>
</evidence>
<keyword evidence="3" id="KW-1185">Reference proteome</keyword>
<dbReference type="Pfam" id="PF22740">
    <property type="entry name" value="PapZ_C"/>
    <property type="match status" value="1"/>
</dbReference>
<dbReference type="PANTHER" id="PTHR30448:SF0">
    <property type="entry name" value="RNASE ADAPTER PROTEIN RAPZ"/>
    <property type="match status" value="1"/>
</dbReference>
<reference evidence="2 3" key="1">
    <citation type="journal article" date="2016" name="Genome Announc.">
        <title>Complete Genome Sequence of Thiostrepton-Producing Streptomyces laurentii ATCC 31255.</title>
        <authorList>
            <person name="Doi K."/>
            <person name="Fujino Y."/>
            <person name="Nagayoshi Y."/>
            <person name="Ohshima T."/>
            <person name="Ogata S."/>
        </authorList>
    </citation>
    <scope>NUCLEOTIDE SEQUENCE [LARGE SCALE GENOMIC DNA]</scope>
    <source>
        <strain evidence="2 3">ATCC 31255</strain>
    </source>
</reference>
<gene>
    <name evidence="2" type="ORF">SLA_2938</name>
</gene>